<protein>
    <submittedName>
        <fullName evidence="1">Uncharacterized protein</fullName>
    </submittedName>
</protein>
<dbReference type="AlphaFoldDB" id="A0A133VIL6"/>
<accession>A0A133VIL6</accession>
<gene>
    <name evidence="1" type="ORF">AKJ53_00830</name>
</gene>
<reference evidence="1 2" key="1">
    <citation type="journal article" date="2016" name="Sci. Rep.">
        <title>Metabolic traits of an uncultured archaeal lineage -MSBL1- from brine pools of the Red Sea.</title>
        <authorList>
            <person name="Mwirichia R."/>
            <person name="Alam I."/>
            <person name="Rashid M."/>
            <person name="Vinu M."/>
            <person name="Ba-Alawi W."/>
            <person name="Anthony Kamau A."/>
            <person name="Kamanda Ngugi D."/>
            <person name="Goker M."/>
            <person name="Klenk H.P."/>
            <person name="Bajic V."/>
            <person name="Stingl U."/>
        </authorList>
    </citation>
    <scope>NUCLEOTIDE SEQUENCE [LARGE SCALE GENOMIC DNA]</scope>
    <source>
        <strain evidence="1">SCGC-AAA382F02</strain>
    </source>
</reference>
<evidence type="ECO:0000313" key="2">
    <source>
        <dbReference type="Proteomes" id="UP000070491"/>
    </source>
</evidence>
<proteinExistence type="predicted"/>
<dbReference type="Proteomes" id="UP000070491">
    <property type="component" value="Unassembled WGS sequence"/>
</dbReference>
<comment type="caution">
    <text evidence="1">The sequence shown here is derived from an EMBL/GenBank/DDBJ whole genome shotgun (WGS) entry which is preliminary data.</text>
</comment>
<sequence>MVRESRIVEKLAKVAFIEEKAESLSSENLIFRLSDEKGKKSILKTLNESEGHWDGLTEAVEGLDQMVEQNKEKYSVFSNIIDLDEKDEEAILNNQHDLEKTMIIYYEELLKRLDEYENDEKNRGW</sequence>
<organism evidence="1 2">
    <name type="scientific">candidate division MSBL1 archaeon SCGC-AAA382F02</name>
    <dbReference type="NCBI Taxonomy" id="1698282"/>
    <lineage>
        <taxon>Archaea</taxon>
        <taxon>Methanobacteriati</taxon>
        <taxon>Methanobacteriota</taxon>
        <taxon>candidate division MSBL1</taxon>
    </lineage>
</organism>
<keyword evidence="2" id="KW-1185">Reference proteome</keyword>
<evidence type="ECO:0000313" key="1">
    <source>
        <dbReference type="EMBL" id="KXB06267.1"/>
    </source>
</evidence>
<dbReference type="EMBL" id="LHYG01000008">
    <property type="protein sequence ID" value="KXB06267.1"/>
    <property type="molecule type" value="Genomic_DNA"/>
</dbReference>
<name>A0A133VIL6_9EURY</name>